<reference evidence="6" key="1">
    <citation type="submission" date="2023-08" db="EMBL/GenBank/DDBJ databases">
        <title>A de novo genome assembly of Solanum verrucosum Schlechtendal, a Mexican diploid species geographically isolated from the other diploid A-genome species in potato relatives.</title>
        <authorList>
            <person name="Hosaka K."/>
        </authorList>
    </citation>
    <scope>NUCLEOTIDE SEQUENCE</scope>
    <source>
        <tissue evidence="6">Young leaves</tissue>
    </source>
</reference>
<evidence type="ECO:0000256" key="3">
    <source>
        <dbReference type="SAM" id="Phobius"/>
    </source>
</evidence>
<dbReference type="InterPro" id="IPR006068">
    <property type="entry name" value="ATPase_P-typ_cation-transptr_C"/>
</dbReference>
<protein>
    <recommendedName>
        <fullName evidence="5">Cation-transporting P-type ATPase C-terminal domain-containing protein</fullName>
    </recommendedName>
</protein>
<organism evidence="6 7">
    <name type="scientific">Solanum verrucosum</name>
    <dbReference type="NCBI Taxonomy" id="315347"/>
    <lineage>
        <taxon>Eukaryota</taxon>
        <taxon>Viridiplantae</taxon>
        <taxon>Streptophyta</taxon>
        <taxon>Embryophyta</taxon>
        <taxon>Tracheophyta</taxon>
        <taxon>Spermatophyta</taxon>
        <taxon>Magnoliopsida</taxon>
        <taxon>eudicotyledons</taxon>
        <taxon>Gunneridae</taxon>
        <taxon>Pentapetalae</taxon>
        <taxon>asterids</taxon>
        <taxon>lamiids</taxon>
        <taxon>Solanales</taxon>
        <taxon>Solanaceae</taxon>
        <taxon>Solanoideae</taxon>
        <taxon>Solaneae</taxon>
        <taxon>Solanum</taxon>
    </lineage>
</organism>
<dbReference type="SUPFAM" id="SSF81665">
    <property type="entry name" value="Calcium ATPase, transmembrane domain M"/>
    <property type="match status" value="1"/>
</dbReference>
<feature type="domain" description="Cation-transporting P-type ATPase C-terminal" evidence="5">
    <location>
        <begin position="19"/>
        <end position="192"/>
    </location>
</feature>
<dbReference type="GO" id="GO:0005886">
    <property type="term" value="C:plasma membrane"/>
    <property type="evidence" value="ECO:0007669"/>
    <property type="project" value="TreeGrafter"/>
</dbReference>
<dbReference type="Pfam" id="PF00689">
    <property type="entry name" value="Cation_ATPase_C"/>
    <property type="match status" value="1"/>
</dbReference>
<feature type="transmembrane region" description="Helical" evidence="3">
    <location>
        <begin position="66"/>
        <end position="88"/>
    </location>
</feature>
<keyword evidence="4" id="KW-0732">Signal</keyword>
<dbReference type="EMBL" id="CP133613">
    <property type="protein sequence ID" value="WMV14878.1"/>
    <property type="molecule type" value="Genomic_DNA"/>
</dbReference>
<keyword evidence="3" id="KW-1133">Transmembrane helix</keyword>
<evidence type="ECO:0000313" key="6">
    <source>
        <dbReference type="EMBL" id="WMV14878.1"/>
    </source>
</evidence>
<evidence type="ECO:0000259" key="5">
    <source>
        <dbReference type="Pfam" id="PF00689"/>
    </source>
</evidence>
<gene>
    <name evidence="6" type="ORF">MTR67_008263</name>
</gene>
<feature type="chain" id="PRO_5041916864" description="Cation-transporting P-type ATPase C-terminal domain-containing protein" evidence="4">
    <location>
        <begin position="18"/>
        <end position="195"/>
    </location>
</feature>
<proteinExistence type="predicted"/>
<dbReference type="GO" id="GO:0005388">
    <property type="term" value="F:P-type calcium transporter activity"/>
    <property type="evidence" value="ECO:0007669"/>
    <property type="project" value="TreeGrafter"/>
</dbReference>
<feature type="transmembrane region" description="Helical" evidence="3">
    <location>
        <begin position="139"/>
        <end position="159"/>
    </location>
</feature>
<evidence type="ECO:0000256" key="2">
    <source>
        <dbReference type="ARBA" id="ARBA00022842"/>
    </source>
</evidence>
<evidence type="ECO:0000256" key="1">
    <source>
        <dbReference type="ARBA" id="ARBA00022723"/>
    </source>
</evidence>
<dbReference type="GO" id="GO:0046872">
    <property type="term" value="F:metal ion binding"/>
    <property type="evidence" value="ECO:0007669"/>
    <property type="project" value="UniProtKB-KW"/>
</dbReference>
<dbReference type="Gene3D" id="1.20.1110.10">
    <property type="entry name" value="Calcium-transporting ATPase, transmembrane domain"/>
    <property type="match status" value="1"/>
</dbReference>
<keyword evidence="7" id="KW-1185">Reference proteome</keyword>
<dbReference type="PANTHER" id="PTHR24093">
    <property type="entry name" value="CATION TRANSPORTING ATPASE"/>
    <property type="match status" value="1"/>
</dbReference>
<accession>A0AAF0Q1M7</accession>
<keyword evidence="2" id="KW-0460">Magnesium</keyword>
<dbReference type="InterPro" id="IPR023298">
    <property type="entry name" value="ATPase_P-typ_TM_dom_sf"/>
</dbReference>
<dbReference type="PANTHER" id="PTHR24093:SF465">
    <property type="entry name" value="CALCIUM-TRANSPORTING ATPASE"/>
    <property type="match status" value="1"/>
</dbReference>
<sequence length="195" mass="22199">MHSFCSFLCFFANYASGSAPLTAVQLLWVNMIMDTLGALALATEPPNDELMKRAPVGRKGNFISNVMWRNILGQSLYQFIVIWFLQVYGKTIFHLDGPDANLTLNTIIFNSFVFCQLFNEVNSREMEKIEVWEGILDNYVFVTVIGVTLFFQIIIIEYLGTFANTTPLSFAQWFVSVFFGFLGMPIAVLLKKMQI</sequence>
<evidence type="ECO:0000313" key="7">
    <source>
        <dbReference type="Proteomes" id="UP001234989"/>
    </source>
</evidence>
<name>A0AAF0Q1M7_SOLVR</name>
<evidence type="ECO:0000256" key="4">
    <source>
        <dbReference type="SAM" id="SignalP"/>
    </source>
</evidence>
<dbReference type="Proteomes" id="UP001234989">
    <property type="component" value="Chromosome 2"/>
</dbReference>
<keyword evidence="3" id="KW-0812">Transmembrane</keyword>
<keyword evidence="3" id="KW-0472">Membrane</keyword>
<feature type="signal peptide" evidence="4">
    <location>
        <begin position="1"/>
        <end position="17"/>
    </location>
</feature>
<keyword evidence="1" id="KW-0479">Metal-binding</keyword>
<dbReference type="AlphaFoldDB" id="A0AAF0Q1M7"/>
<feature type="transmembrane region" description="Helical" evidence="3">
    <location>
        <begin position="171"/>
        <end position="190"/>
    </location>
</feature>